<keyword evidence="4" id="KW-1185">Reference proteome</keyword>
<feature type="transmembrane region" description="Helical" evidence="2">
    <location>
        <begin position="124"/>
        <end position="153"/>
    </location>
</feature>
<sequence length="418" mass="46410">MTEWGEDREVQLLLAAIGLNGRRRQRWRVFLRVWRVAEAGWYRVSVDTGRDPEAYWSSARLVYLLPFASSFDGLDEGVDAGDLNPLGSYQVFMVTFAEWSLVFLVSVLPLWFPLYPPRFPVGPIGSLCWALLSCWVADGLVPVYFISGLGWFLGSLLNRGLCVVCPVAFCGWLVGYPVGFFWALVLAVGFPPSPFSFGLREAFWLLGCLLFSYILWLFCEGEVFMVTFAEWSLVFLVSVLPLWFPLYPPRFPVGPFGSLCWALLSCWVADGLVPMYFISGLDSESPPRYTCSICEAISGSDSSSSGKYRSSSEPQSIVSACRGSLPSPWSGEKGKKRGSLPSPWSGEKGKKRGSLPSPWSGEKGKKSGSLPSPWSGEKGKSCGSLPKEGRRVLCHHRVVVKKEERDYFVRASPPCCKC</sequence>
<feature type="transmembrane region" description="Helical" evidence="2">
    <location>
        <begin position="226"/>
        <end position="244"/>
    </location>
</feature>
<dbReference type="Proteomes" id="UP001552299">
    <property type="component" value="Unassembled WGS sequence"/>
</dbReference>
<evidence type="ECO:0000256" key="1">
    <source>
        <dbReference type="SAM" id="MobiDB-lite"/>
    </source>
</evidence>
<gene>
    <name evidence="3" type="ORF">M5K25_003633</name>
</gene>
<organism evidence="3 4">
    <name type="scientific">Dendrobium thyrsiflorum</name>
    <name type="common">Pinecone-like raceme dendrobium</name>
    <name type="synonym">Orchid</name>
    <dbReference type="NCBI Taxonomy" id="117978"/>
    <lineage>
        <taxon>Eukaryota</taxon>
        <taxon>Viridiplantae</taxon>
        <taxon>Streptophyta</taxon>
        <taxon>Embryophyta</taxon>
        <taxon>Tracheophyta</taxon>
        <taxon>Spermatophyta</taxon>
        <taxon>Magnoliopsida</taxon>
        <taxon>Liliopsida</taxon>
        <taxon>Asparagales</taxon>
        <taxon>Orchidaceae</taxon>
        <taxon>Epidendroideae</taxon>
        <taxon>Malaxideae</taxon>
        <taxon>Dendrobiinae</taxon>
        <taxon>Dendrobium</taxon>
    </lineage>
</organism>
<evidence type="ECO:0000313" key="4">
    <source>
        <dbReference type="Proteomes" id="UP001552299"/>
    </source>
</evidence>
<keyword evidence="2" id="KW-1133">Transmembrane helix</keyword>
<comment type="caution">
    <text evidence="3">The sequence shown here is derived from an EMBL/GenBank/DDBJ whole genome shotgun (WGS) entry which is preliminary data.</text>
</comment>
<dbReference type="EMBL" id="JANQDX010000004">
    <property type="protein sequence ID" value="KAL0925313.1"/>
    <property type="molecule type" value="Genomic_DNA"/>
</dbReference>
<keyword evidence="2" id="KW-0812">Transmembrane</keyword>
<feature type="transmembrane region" description="Helical" evidence="2">
    <location>
        <begin position="202"/>
        <end position="219"/>
    </location>
</feature>
<evidence type="ECO:0000313" key="3">
    <source>
        <dbReference type="EMBL" id="KAL0925313.1"/>
    </source>
</evidence>
<feature type="transmembrane region" description="Helical" evidence="2">
    <location>
        <begin position="91"/>
        <end position="112"/>
    </location>
</feature>
<feature type="transmembrane region" description="Helical" evidence="2">
    <location>
        <begin position="160"/>
        <end position="190"/>
    </location>
</feature>
<proteinExistence type="predicted"/>
<name>A0ABD0VL10_DENTH</name>
<feature type="compositionally biased region" description="Low complexity" evidence="1">
    <location>
        <begin position="298"/>
        <end position="312"/>
    </location>
</feature>
<evidence type="ECO:0000256" key="2">
    <source>
        <dbReference type="SAM" id="Phobius"/>
    </source>
</evidence>
<keyword evidence="2" id="KW-0472">Membrane</keyword>
<feature type="region of interest" description="Disordered" evidence="1">
    <location>
        <begin position="298"/>
        <end position="387"/>
    </location>
</feature>
<accession>A0ABD0VL10</accession>
<reference evidence="3 4" key="1">
    <citation type="journal article" date="2024" name="Plant Biotechnol. J.">
        <title>Dendrobium thyrsiflorum genome and its molecular insights into genes involved in important horticultural traits.</title>
        <authorList>
            <person name="Chen B."/>
            <person name="Wang J.Y."/>
            <person name="Zheng P.J."/>
            <person name="Li K.L."/>
            <person name="Liang Y.M."/>
            <person name="Chen X.F."/>
            <person name="Zhang C."/>
            <person name="Zhao X."/>
            <person name="He X."/>
            <person name="Zhang G.Q."/>
            <person name="Liu Z.J."/>
            <person name="Xu Q."/>
        </authorList>
    </citation>
    <scope>NUCLEOTIDE SEQUENCE [LARGE SCALE GENOMIC DNA]</scope>
    <source>
        <strain evidence="3">GZMU011</strain>
    </source>
</reference>
<protein>
    <submittedName>
        <fullName evidence="3">Uncharacterized protein</fullName>
    </submittedName>
</protein>
<dbReference type="AlphaFoldDB" id="A0ABD0VL10"/>